<evidence type="ECO:0000256" key="1">
    <source>
        <dbReference type="ARBA" id="ARBA00022472"/>
    </source>
</evidence>
<dbReference type="SUPFAM" id="SSF50249">
    <property type="entry name" value="Nucleic acid-binding proteins"/>
    <property type="match status" value="1"/>
</dbReference>
<evidence type="ECO:0000313" key="8">
    <source>
        <dbReference type="EMBL" id="VAV82617.1"/>
    </source>
</evidence>
<dbReference type="Pfam" id="PF13184">
    <property type="entry name" value="KH_NusA_1st"/>
    <property type="match status" value="1"/>
</dbReference>
<dbReference type="GO" id="GO:0031564">
    <property type="term" value="P:transcription antitermination"/>
    <property type="evidence" value="ECO:0007669"/>
    <property type="project" value="UniProtKB-KW"/>
</dbReference>
<dbReference type="Pfam" id="PF26594">
    <property type="entry name" value="KH_NusA_2nd"/>
    <property type="match status" value="1"/>
</dbReference>
<dbReference type="SUPFAM" id="SSF69705">
    <property type="entry name" value="Transcription factor NusA, N-terminal domain"/>
    <property type="match status" value="1"/>
</dbReference>
<dbReference type="InterPro" id="IPR004087">
    <property type="entry name" value="KH_dom"/>
</dbReference>
<dbReference type="GO" id="GO:0003700">
    <property type="term" value="F:DNA-binding transcription factor activity"/>
    <property type="evidence" value="ECO:0007669"/>
    <property type="project" value="InterPro"/>
</dbReference>
<dbReference type="HAMAP" id="MF_00945_B">
    <property type="entry name" value="NusA_B"/>
    <property type="match status" value="1"/>
</dbReference>
<dbReference type="InterPro" id="IPR010995">
    <property type="entry name" value="DNA_repair_Rad51/TF_NusA_a-hlx"/>
</dbReference>
<dbReference type="InterPro" id="IPR025249">
    <property type="entry name" value="TF_NusA_KH_1st"/>
</dbReference>
<dbReference type="InterPro" id="IPR003029">
    <property type="entry name" value="S1_domain"/>
</dbReference>
<keyword evidence="3" id="KW-0889">Transcription antitermination</keyword>
<dbReference type="CDD" id="cd22529">
    <property type="entry name" value="KH-II_NusA_rpt2"/>
    <property type="match status" value="1"/>
</dbReference>
<evidence type="ECO:0000259" key="7">
    <source>
        <dbReference type="PROSITE" id="PS50126"/>
    </source>
</evidence>
<keyword evidence="6" id="KW-0804">Transcription</keyword>
<dbReference type="InterPro" id="IPR015946">
    <property type="entry name" value="KH_dom-like_a/b"/>
</dbReference>
<sequence length="438" mass="47958">MFANLVQIIEQVEKDKGIDKDVLIEALESALLKAAEKRFGSGKEIEAHYDEDMGEIELFVFKEVVDEVVDPDLHITLADALELDPDVQLGDSLGVKLNANEFGRIDAQTAKQIIIQKIREAERDIVFKEYSEKKGEIITGIVQRFERGDMIVDLGRTEALLPKREQVRRESYRQGERIRGMVLEVRSEAKGPQVVISRTHPGFLIKLFQMEVPEIYEGIVEIKGAAREPGERAKIAVLSNNMDVDPVGACVGVKGSRVQAVVQELKGEKIDIIHWADESAVLAKNALSPAQITKVVVDDEEHSMEVVVPDDQLSLAIGKKGQNVRLAAKLTGWKIDIHTETELVDGPTETLSPEESLTREVKAAADKVAEESRLSEGLSVIAGIDEALLTILVEAGYDTVGSIIEVLPSVLTGIEGVDEECVEAIQAAAREFAGGPAE</sequence>
<evidence type="ECO:0000256" key="4">
    <source>
        <dbReference type="ARBA" id="ARBA00022884"/>
    </source>
</evidence>
<keyword evidence="5" id="KW-0805">Transcription regulation</keyword>
<dbReference type="SUPFAM" id="SSF47794">
    <property type="entry name" value="Rad51 N-terminal domain-like"/>
    <property type="match status" value="1"/>
</dbReference>
<keyword evidence="2" id="KW-0963">Cytoplasm</keyword>
<evidence type="ECO:0000256" key="2">
    <source>
        <dbReference type="ARBA" id="ARBA00022490"/>
    </source>
</evidence>
<dbReference type="Gene3D" id="1.10.150.20">
    <property type="entry name" value="5' to 3' exonuclease, C-terminal subdomain"/>
    <property type="match status" value="1"/>
</dbReference>
<dbReference type="CDD" id="cd02134">
    <property type="entry name" value="KH-II_NusA_rpt1"/>
    <property type="match status" value="1"/>
</dbReference>
<name>A0A3B0QS61_9ZZZZ</name>
<dbReference type="Pfam" id="PF00575">
    <property type="entry name" value="S1"/>
    <property type="match status" value="1"/>
</dbReference>
<dbReference type="InterPro" id="IPR012340">
    <property type="entry name" value="NA-bd_OB-fold"/>
</dbReference>
<accession>A0A3B0QS61</accession>
<dbReference type="FunFam" id="3.30.1480.10:FF:000002">
    <property type="entry name" value="Transcription termination/antitermination protein NusA"/>
    <property type="match status" value="1"/>
</dbReference>
<dbReference type="SMART" id="SM00316">
    <property type="entry name" value="S1"/>
    <property type="match status" value="1"/>
</dbReference>
<keyword evidence="1" id="KW-0806">Transcription termination</keyword>
<dbReference type="InterPro" id="IPR009019">
    <property type="entry name" value="KH_sf_prok-type"/>
</dbReference>
<dbReference type="GO" id="GO:0003723">
    <property type="term" value="F:RNA binding"/>
    <property type="evidence" value="ECO:0007669"/>
    <property type="project" value="UniProtKB-KW"/>
</dbReference>
<dbReference type="InterPro" id="IPR058582">
    <property type="entry name" value="KH_NusA_2nd"/>
</dbReference>
<dbReference type="Gene3D" id="3.30.300.20">
    <property type="match status" value="2"/>
</dbReference>
<keyword evidence="4" id="KW-0694">RNA-binding</keyword>
<proteinExistence type="inferred from homology"/>
<dbReference type="Gene3D" id="2.40.50.140">
    <property type="entry name" value="Nucleic acid-binding proteins"/>
    <property type="match status" value="1"/>
</dbReference>
<dbReference type="GO" id="GO:0005829">
    <property type="term" value="C:cytosol"/>
    <property type="evidence" value="ECO:0007669"/>
    <property type="project" value="TreeGrafter"/>
</dbReference>
<dbReference type="CDD" id="cd04455">
    <property type="entry name" value="S1_NusA"/>
    <property type="match status" value="1"/>
</dbReference>
<feature type="domain" description="S1 motif" evidence="7">
    <location>
        <begin position="135"/>
        <end position="199"/>
    </location>
</feature>
<dbReference type="SUPFAM" id="SSF54814">
    <property type="entry name" value="Prokaryotic type KH domain (KH-domain type II)"/>
    <property type="match status" value="2"/>
</dbReference>
<dbReference type="EMBL" id="UOEA01000023">
    <property type="protein sequence ID" value="VAV82617.1"/>
    <property type="molecule type" value="Genomic_DNA"/>
</dbReference>
<dbReference type="PROSITE" id="PS50126">
    <property type="entry name" value="S1"/>
    <property type="match status" value="1"/>
</dbReference>
<dbReference type="GO" id="GO:0006353">
    <property type="term" value="P:DNA-templated transcription termination"/>
    <property type="evidence" value="ECO:0007669"/>
    <property type="project" value="UniProtKB-KW"/>
</dbReference>
<reference evidence="8" key="1">
    <citation type="submission" date="2018-06" db="EMBL/GenBank/DDBJ databases">
        <authorList>
            <person name="Zhirakovskaya E."/>
        </authorList>
    </citation>
    <scope>NUCLEOTIDE SEQUENCE</scope>
</reference>
<dbReference type="FunFam" id="2.40.50.140:FF:000058">
    <property type="entry name" value="Transcription termination/antitermination protein NusA"/>
    <property type="match status" value="1"/>
</dbReference>
<gene>
    <name evidence="8" type="ORF">MNBD_DELTA01-1654</name>
</gene>
<evidence type="ECO:0000256" key="3">
    <source>
        <dbReference type="ARBA" id="ARBA00022814"/>
    </source>
</evidence>
<dbReference type="Gene3D" id="3.30.1480.10">
    <property type="entry name" value="NusA, N-terminal domain"/>
    <property type="match status" value="1"/>
</dbReference>
<dbReference type="InterPro" id="IPR036555">
    <property type="entry name" value="NusA_N_sf"/>
</dbReference>
<dbReference type="PROSITE" id="PS50084">
    <property type="entry name" value="KH_TYPE_1"/>
    <property type="match status" value="1"/>
</dbReference>
<evidence type="ECO:0000256" key="6">
    <source>
        <dbReference type="ARBA" id="ARBA00023163"/>
    </source>
</evidence>
<organism evidence="8">
    <name type="scientific">hydrothermal vent metagenome</name>
    <dbReference type="NCBI Taxonomy" id="652676"/>
    <lineage>
        <taxon>unclassified sequences</taxon>
        <taxon>metagenomes</taxon>
        <taxon>ecological metagenomes</taxon>
    </lineage>
</organism>
<dbReference type="NCBIfam" id="TIGR01953">
    <property type="entry name" value="NusA"/>
    <property type="match status" value="1"/>
</dbReference>
<dbReference type="FunFam" id="3.30.300.20:FF:000002">
    <property type="entry name" value="Transcription termination/antitermination protein NusA"/>
    <property type="match status" value="1"/>
</dbReference>
<dbReference type="SMART" id="SM00322">
    <property type="entry name" value="KH"/>
    <property type="match status" value="2"/>
</dbReference>
<dbReference type="PANTHER" id="PTHR22648:SF0">
    <property type="entry name" value="TRANSCRIPTION TERMINATION_ANTITERMINATION PROTEIN NUSA"/>
    <property type="match status" value="1"/>
</dbReference>
<dbReference type="InterPro" id="IPR030842">
    <property type="entry name" value="TF_NusA_bacterial"/>
</dbReference>
<dbReference type="GO" id="GO:0000166">
    <property type="term" value="F:nucleotide binding"/>
    <property type="evidence" value="ECO:0007669"/>
    <property type="project" value="InterPro"/>
</dbReference>
<protein>
    <submittedName>
        <fullName evidence="8">Transcription termination protein NusA</fullName>
    </submittedName>
</protein>
<dbReference type="FunFam" id="3.30.300.20:FF:000005">
    <property type="entry name" value="Transcription termination/antitermination protein NusA"/>
    <property type="match status" value="1"/>
</dbReference>
<dbReference type="AlphaFoldDB" id="A0A3B0QS61"/>
<dbReference type="Pfam" id="PF08529">
    <property type="entry name" value="NusA_N"/>
    <property type="match status" value="1"/>
</dbReference>
<evidence type="ECO:0000256" key="5">
    <source>
        <dbReference type="ARBA" id="ARBA00023015"/>
    </source>
</evidence>
<dbReference type="PANTHER" id="PTHR22648">
    <property type="entry name" value="TRANSCRIPTION TERMINATION FACTOR NUSA"/>
    <property type="match status" value="1"/>
</dbReference>
<dbReference type="InterPro" id="IPR013735">
    <property type="entry name" value="TF_NusA_N"/>
</dbReference>
<dbReference type="InterPro" id="IPR010213">
    <property type="entry name" value="TF_NusA"/>
</dbReference>